<evidence type="ECO:0000259" key="1">
    <source>
        <dbReference type="Pfam" id="PF13021"/>
    </source>
</evidence>
<dbReference type="RefSeq" id="WP_393164460.1">
    <property type="nucleotide sequence ID" value="NZ_JBICRM010000006.1"/>
</dbReference>
<name>A0ABW7A8W2_9ACTN</name>
<accession>A0ABW7A8W2</accession>
<sequence length="140" mass="16069">MTWRCVLDEWPELSERWQANWPDCPPVGHELKRFYASRWVRFHSLPESKRYADTPAEYEILLHRHNTVLSELFDGQEVFVVTVAYTGESEFATPLEYPEPLSLNPGARLWMTVTEDDEGRGISQLLPHAGDTPELAVGSP</sequence>
<dbReference type="InterPro" id="IPR024976">
    <property type="entry name" value="DUF3885"/>
</dbReference>
<keyword evidence="3" id="KW-1185">Reference proteome</keyword>
<protein>
    <recommendedName>
        <fullName evidence="1">DUF3885 domain-containing protein</fullName>
    </recommendedName>
</protein>
<dbReference type="Pfam" id="PF13021">
    <property type="entry name" value="DUF3885"/>
    <property type="match status" value="1"/>
</dbReference>
<reference evidence="2 3" key="1">
    <citation type="submission" date="2024-10" db="EMBL/GenBank/DDBJ databases">
        <authorList>
            <person name="Topkara A.R."/>
            <person name="Saygin H."/>
        </authorList>
    </citation>
    <scope>NUCLEOTIDE SEQUENCE [LARGE SCALE GENOMIC DNA]</scope>
    <source>
        <strain evidence="2 3">M3C6</strain>
    </source>
</reference>
<dbReference type="Proteomes" id="UP001603978">
    <property type="component" value="Unassembled WGS sequence"/>
</dbReference>
<comment type="caution">
    <text evidence="2">The sequence shown here is derived from an EMBL/GenBank/DDBJ whole genome shotgun (WGS) entry which is preliminary data.</text>
</comment>
<dbReference type="EMBL" id="JBICRM010000006">
    <property type="protein sequence ID" value="MFG1703775.1"/>
    <property type="molecule type" value="Genomic_DNA"/>
</dbReference>
<gene>
    <name evidence="2" type="ORF">ACFLIM_11325</name>
</gene>
<organism evidence="2 3">
    <name type="scientific">Nonomuraea marmarensis</name>
    <dbReference type="NCBI Taxonomy" id="3351344"/>
    <lineage>
        <taxon>Bacteria</taxon>
        <taxon>Bacillati</taxon>
        <taxon>Actinomycetota</taxon>
        <taxon>Actinomycetes</taxon>
        <taxon>Streptosporangiales</taxon>
        <taxon>Streptosporangiaceae</taxon>
        <taxon>Nonomuraea</taxon>
    </lineage>
</organism>
<feature type="domain" description="DUF3885" evidence="1">
    <location>
        <begin position="28"/>
        <end position="118"/>
    </location>
</feature>
<evidence type="ECO:0000313" key="2">
    <source>
        <dbReference type="EMBL" id="MFG1703775.1"/>
    </source>
</evidence>
<proteinExistence type="predicted"/>
<evidence type="ECO:0000313" key="3">
    <source>
        <dbReference type="Proteomes" id="UP001603978"/>
    </source>
</evidence>